<evidence type="ECO:0000256" key="1">
    <source>
        <dbReference type="SAM" id="Coils"/>
    </source>
</evidence>
<dbReference type="Gene3D" id="3.30.420.10">
    <property type="entry name" value="Ribonuclease H-like superfamily/Ribonuclease H"/>
    <property type="match status" value="1"/>
</dbReference>
<dbReference type="PANTHER" id="PTHR10773">
    <property type="entry name" value="DNA-DIRECTED RNA POLYMERASES I, II, AND III SUBUNIT RPABC2"/>
    <property type="match status" value="1"/>
</dbReference>
<keyword evidence="1" id="KW-0175">Coiled coil</keyword>
<dbReference type="AlphaFoldDB" id="A0AAV1LD14"/>
<name>A0AAV1LD14_9NEOP</name>
<proteinExistence type="predicted"/>
<dbReference type="Proteomes" id="UP001314205">
    <property type="component" value="Unassembled WGS sequence"/>
</dbReference>
<comment type="caution">
    <text evidence="2">The sequence shown here is derived from an EMBL/GenBank/DDBJ whole genome shotgun (WGS) entry which is preliminary data.</text>
</comment>
<accession>A0AAV1LD14</accession>
<reference evidence="2 3" key="1">
    <citation type="submission" date="2023-11" db="EMBL/GenBank/DDBJ databases">
        <authorList>
            <person name="Hedman E."/>
            <person name="Englund M."/>
            <person name="Stromberg M."/>
            <person name="Nyberg Akerstrom W."/>
            <person name="Nylinder S."/>
            <person name="Jareborg N."/>
            <person name="Kallberg Y."/>
            <person name="Kronander E."/>
        </authorList>
    </citation>
    <scope>NUCLEOTIDE SEQUENCE [LARGE SCALE GENOMIC DNA]</scope>
</reference>
<keyword evidence="3" id="KW-1185">Reference proteome</keyword>
<protein>
    <submittedName>
        <fullName evidence="2">Uncharacterized protein</fullName>
    </submittedName>
</protein>
<evidence type="ECO:0000313" key="2">
    <source>
        <dbReference type="EMBL" id="CAK1592750.1"/>
    </source>
</evidence>
<dbReference type="PANTHER" id="PTHR10773:SF19">
    <property type="match status" value="1"/>
</dbReference>
<dbReference type="InterPro" id="IPR036397">
    <property type="entry name" value="RNaseH_sf"/>
</dbReference>
<evidence type="ECO:0000313" key="3">
    <source>
        <dbReference type="Proteomes" id="UP001314205"/>
    </source>
</evidence>
<dbReference type="GO" id="GO:0003676">
    <property type="term" value="F:nucleic acid binding"/>
    <property type="evidence" value="ECO:0007669"/>
    <property type="project" value="InterPro"/>
</dbReference>
<sequence length="175" mass="20197">MRCKPLKKDTCNKCDSLRNKIKNCSSEEKTILVAEKEEHLKRAEELRIQMNQDLQRAKIDEKFECLTYDLEKTLPLPRIPTNIVFYKRQLWLYNSGIHASSNDVGYCNIWVEGEAGRGAQEIKSSFKPPQTLNELRNAALAAWDSIPQVDVRNIIQSMPDRMQAVIRARGGNTRY</sequence>
<dbReference type="EMBL" id="CAVLGL010000087">
    <property type="protein sequence ID" value="CAK1592750.1"/>
    <property type="molecule type" value="Genomic_DNA"/>
</dbReference>
<gene>
    <name evidence="2" type="ORF">PARMNEM_LOCUS12641</name>
</gene>
<feature type="coiled-coil region" evidence="1">
    <location>
        <begin position="33"/>
        <end position="60"/>
    </location>
</feature>
<organism evidence="2 3">
    <name type="scientific">Parnassius mnemosyne</name>
    <name type="common">clouded apollo</name>
    <dbReference type="NCBI Taxonomy" id="213953"/>
    <lineage>
        <taxon>Eukaryota</taxon>
        <taxon>Metazoa</taxon>
        <taxon>Ecdysozoa</taxon>
        <taxon>Arthropoda</taxon>
        <taxon>Hexapoda</taxon>
        <taxon>Insecta</taxon>
        <taxon>Pterygota</taxon>
        <taxon>Neoptera</taxon>
        <taxon>Endopterygota</taxon>
        <taxon>Lepidoptera</taxon>
        <taxon>Glossata</taxon>
        <taxon>Ditrysia</taxon>
        <taxon>Papilionoidea</taxon>
        <taxon>Papilionidae</taxon>
        <taxon>Parnassiinae</taxon>
        <taxon>Parnassini</taxon>
        <taxon>Parnassius</taxon>
        <taxon>Driopa</taxon>
    </lineage>
</organism>